<comment type="similarity">
    <text evidence="2">Belongs to the ODR-4 family.</text>
</comment>
<reference evidence="6" key="1">
    <citation type="submission" date="2022-08" db="UniProtKB">
        <authorList>
            <consortium name="EnsemblMetazoa"/>
        </authorList>
    </citation>
    <scope>IDENTIFICATION</scope>
    <source>
        <strain evidence="6">Israel</strain>
    </source>
</reference>
<dbReference type="Pfam" id="PF14778">
    <property type="entry name" value="ODR4-like"/>
    <property type="match status" value="1"/>
</dbReference>
<evidence type="ECO:0000256" key="1">
    <source>
        <dbReference type="ARBA" id="ARBA00004370"/>
    </source>
</evidence>
<keyword evidence="3" id="KW-0812">Transmembrane</keyword>
<evidence type="ECO:0000313" key="7">
    <source>
        <dbReference type="Proteomes" id="UP000092462"/>
    </source>
</evidence>
<dbReference type="Proteomes" id="UP000092462">
    <property type="component" value="Unassembled WGS sequence"/>
</dbReference>
<dbReference type="EMBL" id="AJVK01029711">
    <property type="status" value="NOT_ANNOTATED_CDS"/>
    <property type="molecule type" value="Genomic_DNA"/>
</dbReference>
<dbReference type="PANTHER" id="PTHR33966:SF1">
    <property type="entry name" value="PROTEIN ODR-4 HOMOLOG"/>
    <property type="match status" value="1"/>
</dbReference>
<dbReference type="PANTHER" id="PTHR33966">
    <property type="entry name" value="PROTEIN ODR-4 HOMOLOG"/>
    <property type="match status" value="1"/>
</dbReference>
<dbReference type="AlphaFoldDB" id="A0A1B0GNR8"/>
<dbReference type="InterPro" id="IPR029454">
    <property type="entry name" value="ODR-4-like"/>
</dbReference>
<sequence>MAPIVRAEKVHQDYLESLAKNSKFRVGFLLGMENTGGFQGIVVHMAAMQFSESDEKSHESISGAESEEIVLQAINLTRMLPGGFTILGLFVVNPENVLEDEEQNKELTDTVKKIQEQFRQNSFLVASENDEKNFLVLVYSSGRPNPCVCQQIHTGKSVDFTFAPKGINWRTVELYFNLEDEYALEQVGDTCNIEGNLQRILGRVSQQLENAYVFRAGAPCEEKDTVEMLFKNNKDSMVQTQPLMICLKNEDRDSVEETVEVKDGT</sequence>
<dbReference type="VEuPathDB" id="VectorBase:PPAPM1_000717"/>
<dbReference type="GO" id="GO:0012505">
    <property type="term" value="C:endomembrane system"/>
    <property type="evidence" value="ECO:0007669"/>
    <property type="project" value="TreeGrafter"/>
</dbReference>
<name>A0A1B0GNR8_PHLPP</name>
<dbReference type="EnsemblMetazoa" id="PPAI005051-RA">
    <property type="protein sequence ID" value="PPAI005051-PA"/>
    <property type="gene ID" value="PPAI005051"/>
</dbReference>
<organism evidence="6 7">
    <name type="scientific">Phlebotomus papatasi</name>
    <name type="common">Sandfly</name>
    <dbReference type="NCBI Taxonomy" id="29031"/>
    <lineage>
        <taxon>Eukaryota</taxon>
        <taxon>Metazoa</taxon>
        <taxon>Ecdysozoa</taxon>
        <taxon>Arthropoda</taxon>
        <taxon>Hexapoda</taxon>
        <taxon>Insecta</taxon>
        <taxon>Pterygota</taxon>
        <taxon>Neoptera</taxon>
        <taxon>Endopterygota</taxon>
        <taxon>Diptera</taxon>
        <taxon>Nematocera</taxon>
        <taxon>Psychodoidea</taxon>
        <taxon>Psychodidae</taxon>
        <taxon>Phlebotomus</taxon>
        <taxon>Phlebotomus</taxon>
    </lineage>
</organism>
<keyword evidence="4" id="KW-1133">Transmembrane helix</keyword>
<evidence type="ECO:0000256" key="4">
    <source>
        <dbReference type="ARBA" id="ARBA00022989"/>
    </source>
</evidence>
<keyword evidence="5" id="KW-0472">Membrane</keyword>
<dbReference type="VEuPathDB" id="VectorBase:PPAI005051"/>
<dbReference type="GO" id="GO:0016020">
    <property type="term" value="C:membrane"/>
    <property type="evidence" value="ECO:0007669"/>
    <property type="project" value="UniProtKB-SubCell"/>
</dbReference>
<comment type="subcellular location">
    <subcellularLocation>
        <location evidence="1">Membrane</location>
    </subcellularLocation>
</comment>
<dbReference type="GO" id="GO:0008104">
    <property type="term" value="P:intracellular protein localization"/>
    <property type="evidence" value="ECO:0007669"/>
    <property type="project" value="TreeGrafter"/>
</dbReference>
<evidence type="ECO:0000313" key="6">
    <source>
        <dbReference type="EnsemblMetazoa" id="PPAI005051-PA"/>
    </source>
</evidence>
<evidence type="ECO:0000256" key="5">
    <source>
        <dbReference type="ARBA" id="ARBA00023136"/>
    </source>
</evidence>
<evidence type="ECO:0000256" key="2">
    <source>
        <dbReference type="ARBA" id="ARBA00010131"/>
    </source>
</evidence>
<protein>
    <submittedName>
        <fullName evidence="6">Uncharacterized protein</fullName>
    </submittedName>
</protein>
<evidence type="ECO:0000256" key="3">
    <source>
        <dbReference type="ARBA" id="ARBA00022692"/>
    </source>
</evidence>
<keyword evidence="7" id="KW-1185">Reference proteome</keyword>
<accession>A0A1B0GNR8</accession>
<proteinExistence type="inferred from homology"/>